<evidence type="ECO:0000256" key="2">
    <source>
        <dbReference type="SAM" id="Phobius"/>
    </source>
</evidence>
<evidence type="ECO:0000256" key="1">
    <source>
        <dbReference type="SAM" id="MobiDB-lite"/>
    </source>
</evidence>
<dbReference type="InterPro" id="IPR029058">
    <property type="entry name" value="AB_hydrolase_fold"/>
</dbReference>
<feature type="domain" description="Alpha/beta-hydrolase catalytic" evidence="3">
    <location>
        <begin position="165"/>
        <end position="313"/>
    </location>
</feature>
<organism evidence="4 5">
    <name type="scientific">Rhodococcus rhodnii</name>
    <dbReference type="NCBI Taxonomy" id="38312"/>
    <lineage>
        <taxon>Bacteria</taxon>
        <taxon>Bacillati</taxon>
        <taxon>Actinomycetota</taxon>
        <taxon>Actinomycetes</taxon>
        <taxon>Mycobacteriales</taxon>
        <taxon>Nocardiaceae</taxon>
        <taxon>Rhodococcus</taxon>
    </lineage>
</organism>
<evidence type="ECO:0000313" key="4">
    <source>
        <dbReference type="EMBL" id="TXG90774.1"/>
    </source>
</evidence>
<feature type="transmembrane region" description="Helical" evidence="2">
    <location>
        <begin position="57"/>
        <end position="74"/>
    </location>
</feature>
<evidence type="ECO:0000259" key="3">
    <source>
        <dbReference type="Pfam" id="PF10081"/>
    </source>
</evidence>
<dbReference type="InterPro" id="IPR027787">
    <property type="entry name" value="Alpha/beta-hydrolase_catalytic"/>
</dbReference>
<dbReference type="Proteomes" id="UP000471120">
    <property type="component" value="Unassembled WGS sequence"/>
</dbReference>
<keyword evidence="2" id="KW-1133">Transmembrane helix</keyword>
<proteinExistence type="predicted"/>
<evidence type="ECO:0000313" key="5">
    <source>
        <dbReference type="Proteomes" id="UP000471120"/>
    </source>
</evidence>
<gene>
    <name evidence="4" type="ORF">DW322_11765</name>
</gene>
<feature type="transmembrane region" description="Helical" evidence="2">
    <location>
        <begin position="94"/>
        <end position="115"/>
    </location>
</feature>
<feature type="transmembrane region" description="Helical" evidence="2">
    <location>
        <begin position="24"/>
        <end position="45"/>
    </location>
</feature>
<dbReference type="EMBL" id="QRCM01000001">
    <property type="protein sequence ID" value="TXG90774.1"/>
    <property type="molecule type" value="Genomic_DNA"/>
</dbReference>
<sequence length="421" mass="42487">MTTSLAAAAALATALAPSMLPRPAIVEGILLALALVVAFAVSAVARRVVTTTPPQGLRFAVAVVALAVVTISAARAVRWHNGLRSAMEMPAAGAAHWLVAAATAGAVTALALGAARAATSLVRRWGAVRAVAVAAATSVVVAIVGAPTAVSANPANAAAAEAASTYVALAEAPTASTRASLAVDELERSGALERSAIVVAVPTGSGWIDAAALAGIRQRFGGDVAVVATQYTDTPSWYSFLTQRDSAEKSARAVLDAVAARLRLLPVASRPSLHVYGQSLGALGGARAVASSPYRADVCSAVWVGPPPGTPLSSGTVLANGSDPVPVWSADLLVRPPDAAATTHDAPAPQWIPVVSFVQTTVDLLVSLNVPAGHGHRYDERQGTAMAECRRDALPSQQSDVVQSAGAAIGPRATSYAAPTR</sequence>
<name>A0A6P2CDE0_9NOCA</name>
<feature type="region of interest" description="Disordered" evidence="1">
    <location>
        <begin position="392"/>
        <end position="421"/>
    </location>
</feature>
<accession>A0A6P2CDE0</accession>
<dbReference type="Pfam" id="PF10081">
    <property type="entry name" value="Abhydrolase_9"/>
    <property type="match status" value="2"/>
</dbReference>
<feature type="domain" description="Alpha/beta-hydrolase catalytic" evidence="3">
    <location>
        <begin position="317"/>
        <end position="388"/>
    </location>
</feature>
<protein>
    <recommendedName>
        <fullName evidence="3">Alpha/beta-hydrolase catalytic domain-containing protein</fullName>
    </recommendedName>
</protein>
<comment type="caution">
    <text evidence="4">The sequence shown here is derived from an EMBL/GenBank/DDBJ whole genome shotgun (WGS) entry which is preliminary data.</text>
</comment>
<dbReference type="SUPFAM" id="SSF53474">
    <property type="entry name" value="alpha/beta-Hydrolases"/>
    <property type="match status" value="1"/>
</dbReference>
<keyword evidence="2" id="KW-0812">Transmembrane</keyword>
<feature type="transmembrane region" description="Helical" evidence="2">
    <location>
        <begin position="127"/>
        <end position="146"/>
    </location>
</feature>
<dbReference type="AlphaFoldDB" id="A0A6P2CDE0"/>
<reference evidence="4 5" key="1">
    <citation type="submission" date="2018-07" db="EMBL/GenBank/DDBJ databases">
        <title>Genome sequence of Rhodococcus rhodnii ATCC 35071 from Rhodnius prolixus.</title>
        <authorList>
            <person name="Patel V."/>
            <person name="Vogel K.J."/>
        </authorList>
    </citation>
    <scope>NUCLEOTIDE SEQUENCE [LARGE SCALE GENOMIC DNA]</scope>
    <source>
        <strain evidence="4 5">ATCC 35071</strain>
    </source>
</reference>
<keyword evidence="2" id="KW-0472">Membrane</keyword>